<dbReference type="Pfam" id="PF09335">
    <property type="entry name" value="VTT_dom"/>
    <property type="match status" value="1"/>
</dbReference>
<evidence type="ECO:0000313" key="5">
    <source>
        <dbReference type="Proteomes" id="UP000823201"/>
    </source>
</evidence>
<sequence>MHGFIQLINDYGYLFLFVSVYLEMLAFPLPNELLMSYVGYMVYQGKLDLSLAVFSGIAGCMFGVSTTYWIGKRLGTPFFYKYGHYVHLYPERLDKMSQMFNSYGKRLLLFTNFIPGVRHVIGYAAGVSRIPYRAYAFYISIGSTLWVLAFVLLGTFLGPKYRLVTTAAKEYFSLIMIILVALLLIYSIISYQSAAIRHWTIVVYRSMFVNSQSRIRLKLLIFGAAIVLGTFLSLMFGLVDHFLDYGSLQFNQHGILLLNTFVSPQIRHILDNMALMGRPVAVLSVCGLVVLWILFRGEERKMEYQMFLFLLIGGLFFSTYLPYWVGQIARIHSRFSPDGGLILGFALYAFLVYLISRHTLHYSITILATLGGGIVILGTGLASLSLGLQLPSDLLIDWLFAGIWFSFIVLCLEFWRLVYLTERQFDQDAEWLAGQSLLKKIK</sequence>
<feature type="transmembrane region" description="Helical" evidence="2">
    <location>
        <begin position="307"/>
        <end position="325"/>
    </location>
</feature>
<feature type="transmembrane region" description="Helical" evidence="2">
    <location>
        <begin position="337"/>
        <end position="355"/>
    </location>
</feature>
<proteinExistence type="inferred from homology"/>
<feature type="domain" description="VTT" evidence="3">
    <location>
        <begin position="30"/>
        <end position="155"/>
    </location>
</feature>
<feature type="transmembrane region" description="Helical" evidence="2">
    <location>
        <begin position="49"/>
        <end position="71"/>
    </location>
</feature>
<feature type="transmembrane region" description="Helical" evidence="2">
    <location>
        <begin position="398"/>
        <end position="418"/>
    </location>
</feature>
<organism evidence="4 5">
    <name type="scientific">Sporolactobacillus spathodeae</name>
    <dbReference type="NCBI Taxonomy" id="1465502"/>
    <lineage>
        <taxon>Bacteria</taxon>
        <taxon>Bacillati</taxon>
        <taxon>Bacillota</taxon>
        <taxon>Bacilli</taxon>
        <taxon>Bacillales</taxon>
        <taxon>Sporolactobacillaceae</taxon>
        <taxon>Sporolactobacillus</taxon>
    </lineage>
</organism>
<gene>
    <name evidence="4" type="ORF">JOC27_002415</name>
</gene>
<accession>A0ABS2QAW8</accession>
<dbReference type="RefSeq" id="WP_205007496.1">
    <property type="nucleotide sequence ID" value="NZ_CBCRXA010000005.1"/>
</dbReference>
<keyword evidence="2" id="KW-0472">Membrane</keyword>
<comment type="caution">
    <text evidence="4">The sequence shown here is derived from an EMBL/GenBank/DDBJ whole genome shotgun (WGS) entry which is preliminary data.</text>
</comment>
<feature type="transmembrane region" description="Helical" evidence="2">
    <location>
        <begin position="171"/>
        <end position="196"/>
    </location>
</feature>
<keyword evidence="2" id="KW-1133">Transmembrane helix</keyword>
<evidence type="ECO:0000256" key="2">
    <source>
        <dbReference type="SAM" id="Phobius"/>
    </source>
</evidence>
<comment type="similarity">
    <text evidence="1">Belongs to the DedA family.</text>
</comment>
<dbReference type="InterPro" id="IPR051311">
    <property type="entry name" value="DedA_domain"/>
</dbReference>
<name>A0ABS2QAW8_9BACL</name>
<dbReference type="EMBL" id="JAFBEV010000028">
    <property type="protein sequence ID" value="MBM7658952.1"/>
    <property type="molecule type" value="Genomic_DNA"/>
</dbReference>
<keyword evidence="5" id="KW-1185">Reference proteome</keyword>
<keyword evidence="2" id="KW-0812">Transmembrane</keyword>
<feature type="transmembrane region" description="Helical" evidence="2">
    <location>
        <begin position="362"/>
        <end position="386"/>
    </location>
</feature>
<evidence type="ECO:0000313" key="4">
    <source>
        <dbReference type="EMBL" id="MBM7658952.1"/>
    </source>
</evidence>
<feature type="transmembrane region" description="Helical" evidence="2">
    <location>
        <begin position="135"/>
        <end position="159"/>
    </location>
</feature>
<dbReference type="InterPro" id="IPR032816">
    <property type="entry name" value="VTT_dom"/>
</dbReference>
<dbReference type="PANTHER" id="PTHR42709:SF9">
    <property type="entry name" value="ALKALINE PHOSPHATASE LIKE PROTEIN"/>
    <property type="match status" value="1"/>
</dbReference>
<evidence type="ECO:0000259" key="3">
    <source>
        <dbReference type="Pfam" id="PF09335"/>
    </source>
</evidence>
<reference evidence="4 5" key="1">
    <citation type="submission" date="2021-01" db="EMBL/GenBank/DDBJ databases">
        <title>Genomic Encyclopedia of Type Strains, Phase IV (KMG-IV): sequencing the most valuable type-strain genomes for metagenomic binning, comparative biology and taxonomic classification.</title>
        <authorList>
            <person name="Goeker M."/>
        </authorList>
    </citation>
    <scope>NUCLEOTIDE SEQUENCE [LARGE SCALE GENOMIC DNA]</scope>
    <source>
        <strain evidence="4 5">DSM 100968</strain>
    </source>
</reference>
<feature type="transmembrane region" description="Helical" evidence="2">
    <location>
        <begin position="12"/>
        <end position="29"/>
    </location>
</feature>
<dbReference type="Proteomes" id="UP000823201">
    <property type="component" value="Unassembled WGS sequence"/>
</dbReference>
<protein>
    <submittedName>
        <fullName evidence="4">Membrane protein DedA with SNARE-associated domain</fullName>
    </submittedName>
</protein>
<feature type="transmembrane region" description="Helical" evidence="2">
    <location>
        <begin position="217"/>
        <end position="239"/>
    </location>
</feature>
<feature type="transmembrane region" description="Helical" evidence="2">
    <location>
        <begin position="275"/>
        <end position="295"/>
    </location>
</feature>
<evidence type="ECO:0000256" key="1">
    <source>
        <dbReference type="ARBA" id="ARBA00010792"/>
    </source>
</evidence>
<dbReference type="PANTHER" id="PTHR42709">
    <property type="entry name" value="ALKALINE PHOSPHATASE LIKE PROTEIN"/>
    <property type="match status" value="1"/>
</dbReference>